<dbReference type="AlphaFoldDB" id="A0A9Q6ZFY2"/>
<dbReference type="SUPFAM" id="SSF53098">
    <property type="entry name" value="Ribonuclease H-like"/>
    <property type="match status" value="1"/>
</dbReference>
<dbReference type="InterPro" id="IPR012337">
    <property type="entry name" value="RNaseH-like_sf"/>
</dbReference>
<dbReference type="EMBL" id="CP068108">
    <property type="protein sequence ID" value="QQU01986.1"/>
    <property type="molecule type" value="Genomic_DNA"/>
</dbReference>
<dbReference type="Pfam" id="PF13683">
    <property type="entry name" value="rve_3"/>
    <property type="match status" value="1"/>
</dbReference>
<dbReference type="Gene3D" id="3.30.420.10">
    <property type="entry name" value="Ribonuclease H-like superfamily/Ribonuclease H"/>
    <property type="match status" value="1"/>
</dbReference>
<proteinExistence type="predicted"/>
<dbReference type="PROSITE" id="PS50994">
    <property type="entry name" value="INTEGRASE"/>
    <property type="match status" value="1"/>
</dbReference>
<evidence type="ECO:0000313" key="4">
    <source>
        <dbReference type="Proteomes" id="UP000596202"/>
    </source>
</evidence>
<dbReference type="Proteomes" id="UP000596202">
    <property type="component" value="Chromosome"/>
</dbReference>
<dbReference type="InterPro" id="IPR048020">
    <property type="entry name" value="Transpos_IS3"/>
</dbReference>
<dbReference type="EMBL" id="CP068108">
    <property type="protein sequence ID" value="QQU01952.1"/>
    <property type="molecule type" value="Genomic_DNA"/>
</dbReference>
<dbReference type="InterPro" id="IPR050900">
    <property type="entry name" value="Transposase_IS3/IS150/IS904"/>
</dbReference>
<organism evidence="3 4">
    <name type="scientific">Myroides odoratus</name>
    <name type="common">Flavobacterium odoratum</name>
    <dbReference type="NCBI Taxonomy" id="256"/>
    <lineage>
        <taxon>Bacteria</taxon>
        <taxon>Pseudomonadati</taxon>
        <taxon>Bacteroidota</taxon>
        <taxon>Flavobacteriia</taxon>
        <taxon>Flavobacteriales</taxon>
        <taxon>Flavobacteriaceae</taxon>
        <taxon>Myroides</taxon>
    </lineage>
</organism>
<dbReference type="RefSeq" id="WP_201644170.1">
    <property type="nucleotide sequence ID" value="NZ_CP068108.1"/>
</dbReference>
<evidence type="ECO:0000313" key="3">
    <source>
        <dbReference type="EMBL" id="QQU01986.1"/>
    </source>
</evidence>
<dbReference type="GO" id="GO:0003676">
    <property type="term" value="F:nucleic acid binding"/>
    <property type="evidence" value="ECO:0007669"/>
    <property type="project" value="InterPro"/>
</dbReference>
<dbReference type="Pfam" id="PF00665">
    <property type="entry name" value="rve"/>
    <property type="match status" value="1"/>
</dbReference>
<accession>A0A9Q6ZFY2</accession>
<dbReference type="GeneID" id="93527168"/>
<gene>
    <name evidence="2" type="ORF">I6I88_00995</name>
    <name evidence="3" type="ORF">I6I88_05850</name>
</gene>
<dbReference type="NCBIfam" id="NF033516">
    <property type="entry name" value="transpos_IS3"/>
    <property type="match status" value="1"/>
</dbReference>
<reference evidence="3 4" key="1">
    <citation type="submission" date="2021-01" db="EMBL/GenBank/DDBJ databases">
        <title>FDA dAtabase for Regulatory Grade micrObial Sequences (FDA-ARGOS): Supporting development and validation of Infectious Disease Dx tests.</title>
        <authorList>
            <person name="Sproer C."/>
            <person name="Gronow S."/>
            <person name="Severitt S."/>
            <person name="Schroder I."/>
            <person name="Tallon L."/>
            <person name="Sadzewicz L."/>
            <person name="Zhao X."/>
            <person name="Boylan J."/>
            <person name="Ott S."/>
            <person name="Bowen H."/>
            <person name="Vavikolanu K."/>
            <person name="Mehta A."/>
            <person name="Aluvathingal J."/>
            <person name="Nadendla S."/>
            <person name="Lowell S."/>
            <person name="Myers T."/>
            <person name="Yan Y."/>
            <person name="Sichtig H."/>
        </authorList>
    </citation>
    <scope>NUCLEOTIDE SEQUENCE [LARGE SCALE GENOMIC DNA]</scope>
    <source>
        <strain evidence="3 4">FDAARGOS_1131</strain>
    </source>
</reference>
<dbReference type="PANTHER" id="PTHR46889">
    <property type="entry name" value="TRANSPOSASE INSF FOR INSERTION SEQUENCE IS3B-RELATED"/>
    <property type="match status" value="1"/>
</dbReference>
<name>A0A9Q6ZFY2_MYROD</name>
<feature type="domain" description="Integrase catalytic" evidence="1">
    <location>
        <begin position="123"/>
        <end position="281"/>
    </location>
</feature>
<evidence type="ECO:0000313" key="2">
    <source>
        <dbReference type="EMBL" id="QQU01952.1"/>
    </source>
</evidence>
<dbReference type="GO" id="GO:0015074">
    <property type="term" value="P:DNA integration"/>
    <property type="evidence" value="ECO:0007669"/>
    <property type="project" value="InterPro"/>
</dbReference>
<sequence>MKKFRHPTINWFRQEKEQVSYSLNSLYRTIGISKQAVNQYAKKQVVFDTEVSKLVLEADDLRREHPGCGVEKMYYTLKPSFLGRDKFIDVFMSLGYRLHKRKNYIKTTVASSIYYPNLIKGMQVNAPSTIWQSDITYIRIGDTFYYAVFIIDVYTKKIVGYHVCDNMRAQANIKALNMAFKNNTPPLIHHSDRGSQYTYKGYIQLLKDKGVNISMALSAQDNAYAERINRTIKNDYLEYWKPKSFCELRRLIKKAVNQYNNTRPHNSIAKMTPVEFENKWFGKSTFSKPFITIFNNEVNV</sequence>
<protein>
    <submittedName>
        <fullName evidence="3">IS3 family transposase</fullName>
    </submittedName>
</protein>
<dbReference type="PANTHER" id="PTHR46889:SF5">
    <property type="entry name" value="INTEGRASE PROTEIN"/>
    <property type="match status" value="1"/>
</dbReference>
<evidence type="ECO:0000259" key="1">
    <source>
        <dbReference type="PROSITE" id="PS50994"/>
    </source>
</evidence>
<dbReference type="InterPro" id="IPR036397">
    <property type="entry name" value="RNaseH_sf"/>
</dbReference>
<dbReference type="InterPro" id="IPR001584">
    <property type="entry name" value="Integrase_cat-core"/>
</dbReference>